<evidence type="ECO:0000256" key="1">
    <source>
        <dbReference type="SAM" id="MobiDB-lite"/>
    </source>
</evidence>
<accession>A0AAV9EUA6</accession>
<evidence type="ECO:0000313" key="2">
    <source>
        <dbReference type="EMBL" id="KAK1316954.1"/>
    </source>
</evidence>
<gene>
    <name evidence="2" type="ORF">QJS10_CPA05g01872</name>
</gene>
<organism evidence="2 3">
    <name type="scientific">Acorus calamus</name>
    <name type="common">Sweet flag</name>
    <dbReference type="NCBI Taxonomy" id="4465"/>
    <lineage>
        <taxon>Eukaryota</taxon>
        <taxon>Viridiplantae</taxon>
        <taxon>Streptophyta</taxon>
        <taxon>Embryophyta</taxon>
        <taxon>Tracheophyta</taxon>
        <taxon>Spermatophyta</taxon>
        <taxon>Magnoliopsida</taxon>
        <taxon>Liliopsida</taxon>
        <taxon>Acoraceae</taxon>
        <taxon>Acorus</taxon>
    </lineage>
</organism>
<reference evidence="2" key="1">
    <citation type="journal article" date="2023" name="Nat. Commun.">
        <title>Diploid and tetraploid genomes of Acorus and the evolution of monocots.</title>
        <authorList>
            <person name="Ma L."/>
            <person name="Liu K.W."/>
            <person name="Li Z."/>
            <person name="Hsiao Y.Y."/>
            <person name="Qi Y."/>
            <person name="Fu T."/>
            <person name="Tang G.D."/>
            <person name="Zhang D."/>
            <person name="Sun W.H."/>
            <person name="Liu D.K."/>
            <person name="Li Y."/>
            <person name="Chen G.Z."/>
            <person name="Liu X.D."/>
            <person name="Liao X.Y."/>
            <person name="Jiang Y.T."/>
            <person name="Yu X."/>
            <person name="Hao Y."/>
            <person name="Huang J."/>
            <person name="Zhao X.W."/>
            <person name="Ke S."/>
            <person name="Chen Y.Y."/>
            <person name="Wu W.L."/>
            <person name="Hsu J.L."/>
            <person name="Lin Y.F."/>
            <person name="Huang M.D."/>
            <person name="Li C.Y."/>
            <person name="Huang L."/>
            <person name="Wang Z.W."/>
            <person name="Zhao X."/>
            <person name="Zhong W.Y."/>
            <person name="Peng D.H."/>
            <person name="Ahmad S."/>
            <person name="Lan S."/>
            <person name="Zhang J.S."/>
            <person name="Tsai W.C."/>
            <person name="Van de Peer Y."/>
            <person name="Liu Z.J."/>
        </authorList>
    </citation>
    <scope>NUCLEOTIDE SEQUENCE</scope>
    <source>
        <strain evidence="2">CP</strain>
    </source>
</reference>
<dbReference type="Proteomes" id="UP001180020">
    <property type="component" value="Unassembled WGS sequence"/>
</dbReference>
<feature type="region of interest" description="Disordered" evidence="1">
    <location>
        <begin position="1"/>
        <end position="22"/>
    </location>
</feature>
<comment type="caution">
    <text evidence="2">The sequence shown here is derived from an EMBL/GenBank/DDBJ whole genome shotgun (WGS) entry which is preliminary data.</text>
</comment>
<reference evidence="2" key="2">
    <citation type="submission" date="2023-06" db="EMBL/GenBank/DDBJ databases">
        <authorList>
            <person name="Ma L."/>
            <person name="Liu K.-W."/>
            <person name="Li Z."/>
            <person name="Hsiao Y.-Y."/>
            <person name="Qi Y."/>
            <person name="Fu T."/>
            <person name="Tang G."/>
            <person name="Zhang D."/>
            <person name="Sun W.-H."/>
            <person name="Liu D.-K."/>
            <person name="Li Y."/>
            <person name="Chen G.-Z."/>
            <person name="Liu X.-D."/>
            <person name="Liao X.-Y."/>
            <person name="Jiang Y.-T."/>
            <person name="Yu X."/>
            <person name="Hao Y."/>
            <person name="Huang J."/>
            <person name="Zhao X.-W."/>
            <person name="Ke S."/>
            <person name="Chen Y.-Y."/>
            <person name="Wu W.-L."/>
            <person name="Hsu J.-L."/>
            <person name="Lin Y.-F."/>
            <person name="Huang M.-D."/>
            <person name="Li C.-Y."/>
            <person name="Huang L."/>
            <person name="Wang Z.-W."/>
            <person name="Zhao X."/>
            <person name="Zhong W.-Y."/>
            <person name="Peng D.-H."/>
            <person name="Ahmad S."/>
            <person name="Lan S."/>
            <person name="Zhang J.-S."/>
            <person name="Tsai W.-C."/>
            <person name="Van De Peer Y."/>
            <person name="Liu Z.-J."/>
        </authorList>
    </citation>
    <scope>NUCLEOTIDE SEQUENCE</scope>
    <source>
        <strain evidence="2">CP</strain>
        <tissue evidence="2">Leaves</tissue>
    </source>
</reference>
<sequence>MMSHLRRHPESLKQVISNPKPSKCQRPFDGSLSISCKYSTESFCSIDDHLPDGFYDAGRDRPFMPLRNYEHVLSLDSREVILVDRERDEELDAIAMSAQNLVSSLKRSRCLTEEEDCASTTLHWASILALFVSDCFGGSDRSISVLRTRRAVIGLKNQKPFVCTCSAGNECDDRGTTIKYTA</sequence>
<dbReference type="AlphaFoldDB" id="A0AAV9EUA6"/>
<dbReference type="EMBL" id="JAUJYO010000005">
    <property type="protein sequence ID" value="KAK1316954.1"/>
    <property type="molecule type" value="Genomic_DNA"/>
</dbReference>
<keyword evidence="3" id="KW-1185">Reference proteome</keyword>
<name>A0AAV9EUA6_ACOCL</name>
<dbReference type="PANTHER" id="PTHR24359">
    <property type="entry name" value="SERINE/THREONINE-PROTEIN KINASE SBK1"/>
    <property type="match status" value="1"/>
</dbReference>
<dbReference type="PANTHER" id="PTHR24359:SF1">
    <property type="entry name" value="INHIBITOR OF NUCLEAR FACTOR KAPPA-B KINASE EPSILON SUBUNIT HOMOLOG 1-RELATED"/>
    <property type="match status" value="1"/>
</dbReference>
<dbReference type="GO" id="GO:0004674">
    <property type="term" value="F:protein serine/threonine kinase activity"/>
    <property type="evidence" value="ECO:0007669"/>
    <property type="project" value="TreeGrafter"/>
</dbReference>
<proteinExistence type="predicted"/>
<evidence type="ECO:0000313" key="3">
    <source>
        <dbReference type="Proteomes" id="UP001180020"/>
    </source>
</evidence>
<protein>
    <submittedName>
        <fullName evidence="2">Uncharacterized protein</fullName>
    </submittedName>
</protein>